<sequence length="235" mass="26190">MAQYLDELCLSPSVAHLRKLDLHVDIDFNQHDNVNDDEPFKGVNFTSDILAPLVRLSALTDISVDIFFRTSTITFVMGDEDLDSIASAWPDLARAKFSHTIENDDHPWGVRTPSFSAVVALAERCRKLESGEVALGNVDADELALVFDPDTSESFCEVLSLEDPKRLAAALRRLFPNLRSELDSEVVEVPALVQGKPGELGPSDSEVYRGWRHYMDTDVFRLLRALDEVDLDGSL</sequence>
<dbReference type="AlphaFoldDB" id="A0A2G8S2K7"/>
<name>A0A2G8S2K7_9APHY</name>
<keyword evidence="2" id="KW-1185">Reference proteome</keyword>
<comment type="caution">
    <text evidence="1">The sequence shown here is derived from an EMBL/GenBank/DDBJ whole genome shotgun (WGS) entry which is preliminary data.</text>
</comment>
<accession>A0A2G8S2K7</accession>
<protein>
    <submittedName>
        <fullName evidence="1">Uncharacterized protein</fullName>
    </submittedName>
</protein>
<dbReference type="Proteomes" id="UP000230002">
    <property type="component" value="Unassembled WGS sequence"/>
</dbReference>
<dbReference type="OrthoDB" id="2755377at2759"/>
<proteinExistence type="predicted"/>
<evidence type="ECO:0000313" key="2">
    <source>
        <dbReference type="Proteomes" id="UP000230002"/>
    </source>
</evidence>
<reference evidence="1 2" key="1">
    <citation type="journal article" date="2015" name="Sci. Rep.">
        <title>Chromosome-level genome map provides insights into diverse defense mechanisms in the medicinal fungus Ganoderma sinense.</title>
        <authorList>
            <person name="Zhu Y."/>
            <person name="Xu J."/>
            <person name="Sun C."/>
            <person name="Zhou S."/>
            <person name="Xu H."/>
            <person name="Nelson D.R."/>
            <person name="Qian J."/>
            <person name="Song J."/>
            <person name="Luo H."/>
            <person name="Xiang L."/>
            <person name="Li Y."/>
            <person name="Xu Z."/>
            <person name="Ji A."/>
            <person name="Wang L."/>
            <person name="Lu S."/>
            <person name="Hayward A."/>
            <person name="Sun W."/>
            <person name="Li X."/>
            <person name="Schwartz D.C."/>
            <person name="Wang Y."/>
            <person name="Chen S."/>
        </authorList>
    </citation>
    <scope>NUCLEOTIDE SEQUENCE [LARGE SCALE GENOMIC DNA]</scope>
    <source>
        <strain evidence="1 2">ZZ0214-1</strain>
    </source>
</reference>
<evidence type="ECO:0000313" key="1">
    <source>
        <dbReference type="EMBL" id="PIL28009.1"/>
    </source>
</evidence>
<dbReference type="EMBL" id="AYKW01000030">
    <property type="protein sequence ID" value="PIL28009.1"/>
    <property type="molecule type" value="Genomic_DNA"/>
</dbReference>
<gene>
    <name evidence="1" type="ORF">GSI_09860</name>
</gene>
<organism evidence="1 2">
    <name type="scientific">Ganoderma sinense ZZ0214-1</name>
    <dbReference type="NCBI Taxonomy" id="1077348"/>
    <lineage>
        <taxon>Eukaryota</taxon>
        <taxon>Fungi</taxon>
        <taxon>Dikarya</taxon>
        <taxon>Basidiomycota</taxon>
        <taxon>Agaricomycotina</taxon>
        <taxon>Agaricomycetes</taxon>
        <taxon>Polyporales</taxon>
        <taxon>Polyporaceae</taxon>
        <taxon>Ganoderma</taxon>
    </lineage>
</organism>